<evidence type="ECO:0000256" key="5">
    <source>
        <dbReference type="SAM" id="MobiDB-lite"/>
    </source>
</evidence>
<dbReference type="EMBL" id="ML993579">
    <property type="protein sequence ID" value="KAF2173417.1"/>
    <property type="molecule type" value="Genomic_DNA"/>
</dbReference>
<dbReference type="InterPro" id="IPR002893">
    <property type="entry name" value="Znf_MYND"/>
</dbReference>
<keyword evidence="2 4" id="KW-0863">Zinc-finger</keyword>
<proteinExistence type="predicted"/>
<feature type="region of interest" description="Disordered" evidence="5">
    <location>
        <begin position="96"/>
        <end position="118"/>
    </location>
</feature>
<evidence type="ECO:0000313" key="8">
    <source>
        <dbReference type="Proteomes" id="UP000799537"/>
    </source>
</evidence>
<keyword evidence="1" id="KW-0479">Metal-binding</keyword>
<dbReference type="Gene3D" id="6.10.140.2220">
    <property type="match status" value="1"/>
</dbReference>
<dbReference type="SUPFAM" id="SSF144232">
    <property type="entry name" value="HIT/MYND zinc finger-like"/>
    <property type="match status" value="1"/>
</dbReference>
<evidence type="ECO:0000313" key="7">
    <source>
        <dbReference type="EMBL" id="KAF2173417.1"/>
    </source>
</evidence>
<reference evidence="7" key="1">
    <citation type="journal article" date="2020" name="Stud. Mycol.">
        <title>101 Dothideomycetes genomes: a test case for predicting lifestyles and emergence of pathogens.</title>
        <authorList>
            <person name="Haridas S."/>
            <person name="Albert R."/>
            <person name="Binder M."/>
            <person name="Bloem J."/>
            <person name="Labutti K."/>
            <person name="Salamov A."/>
            <person name="Andreopoulos B."/>
            <person name="Baker S."/>
            <person name="Barry K."/>
            <person name="Bills G."/>
            <person name="Bluhm B."/>
            <person name="Cannon C."/>
            <person name="Castanera R."/>
            <person name="Culley D."/>
            <person name="Daum C."/>
            <person name="Ezra D."/>
            <person name="Gonzalez J."/>
            <person name="Henrissat B."/>
            <person name="Kuo A."/>
            <person name="Liang C."/>
            <person name="Lipzen A."/>
            <person name="Lutzoni F."/>
            <person name="Magnuson J."/>
            <person name="Mondo S."/>
            <person name="Nolan M."/>
            <person name="Ohm R."/>
            <person name="Pangilinan J."/>
            <person name="Park H.-J."/>
            <person name="Ramirez L."/>
            <person name="Alfaro M."/>
            <person name="Sun H."/>
            <person name="Tritt A."/>
            <person name="Yoshinaga Y."/>
            <person name="Zwiers L.-H."/>
            <person name="Turgeon B."/>
            <person name="Goodwin S."/>
            <person name="Spatafora J."/>
            <person name="Crous P."/>
            <person name="Grigoriev I."/>
        </authorList>
    </citation>
    <scope>NUCLEOTIDE SEQUENCE</scope>
    <source>
        <strain evidence="7">ATCC 36951</strain>
    </source>
</reference>
<organism evidence="7 8">
    <name type="scientific">Zasmidium cellare ATCC 36951</name>
    <dbReference type="NCBI Taxonomy" id="1080233"/>
    <lineage>
        <taxon>Eukaryota</taxon>
        <taxon>Fungi</taxon>
        <taxon>Dikarya</taxon>
        <taxon>Ascomycota</taxon>
        <taxon>Pezizomycotina</taxon>
        <taxon>Dothideomycetes</taxon>
        <taxon>Dothideomycetidae</taxon>
        <taxon>Mycosphaerellales</taxon>
        <taxon>Mycosphaerellaceae</taxon>
        <taxon>Zasmidium</taxon>
    </lineage>
</organism>
<feature type="domain" description="MYND-type" evidence="6">
    <location>
        <begin position="35"/>
        <end position="81"/>
    </location>
</feature>
<dbReference type="GO" id="GO:0008270">
    <property type="term" value="F:zinc ion binding"/>
    <property type="evidence" value="ECO:0007669"/>
    <property type="project" value="UniProtKB-KW"/>
</dbReference>
<dbReference type="Pfam" id="PF01753">
    <property type="entry name" value="zf-MYND"/>
    <property type="match status" value="1"/>
</dbReference>
<name>A0A6A6D1W7_ZASCE</name>
<evidence type="ECO:0000256" key="4">
    <source>
        <dbReference type="PROSITE-ProRule" id="PRU00134"/>
    </source>
</evidence>
<evidence type="ECO:0000259" key="6">
    <source>
        <dbReference type="PROSITE" id="PS50865"/>
    </source>
</evidence>
<dbReference type="PROSITE" id="PS01360">
    <property type="entry name" value="ZF_MYND_1"/>
    <property type="match status" value="1"/>
</dbReference>
<dbReference type="RefSeq" id="XP_033674306.1">
    <property type="nucleotide sequence ID" value="XM_033810928.1"/>
</dbReference>
<dbReference type="OrthoDB" id="432970at2759"/>
<evidence type="ECO:0000256" key="1">
    <source>
        <dbReference type="ARBA" id="ARBA00022723"/>
    </source>
</evidence>
<protein>
    <recommendedName>
        <fullName evidence="6">MYND-type domain-containing protein</fullName>
    </recommendedName>
</protein>
<feature type="region of interest" description="Disordered" evidence="5">
    <location>
        <begin position="1"/>
        <end position="28"/>
    </location>
</feature>
<dbReference type="AlphaFoldDB" id="A0A6A6D1W7"/>
<evidence type="ECO:0000256" key="2">
    <source>
        <dbReference type="ARBA" id="ARBA00022771"/>
    </source>
</evidence>
<dbReference type="GeneID" id="54564200"/>
<sequence>MANSREESSNGAPNEAGSIGDASSSSKSQAQDKLCANCSKAEDSPDPTESPNLKPCISCKSVLYCSRDCKKAHTKKHKKVCAALAQEYFKTNGVTMASRAPPKTDTHRGGLQKWQFDT</sequence>
<evidence type="ECO:0000256" key="3">
    <source>
        <dbReference type="ARBA" id="ARBA00022833"/>
    </source>
</evidence>
<dbReference type="PROSITE" id="PS50865">
    <property type="entry name" value="ZF_MYND_2"/>
    <property type="match status" value="1"/>
</dbReference>
<gene>
    <name evidence="7" type="ORF">M409DRAFT_48399</name>
</gene>
<accession>A0A6A6D1W7</accession>
<keyword evidence="8" id="KW-1185">Reference proteome</keyword>
<dbReference type="Proteomes" id="UP000799537">
    <property type="component" value="Unassembled WGS sequence"/>
</dbReference>
<keyword evidence="3" id="KW-0862">Zinc</keyword>